<dbReference type="InterPro" id="IPR012657">
    <property type="entry name" value="23S_rRNA-intervening_sequence"/>
</dbReference>
<gene>
    <name evidence="1" type="ORF">ONT05_14225</name>
</gene>
<dbReference type="AlphaFoldDB" id="A0AAW5U161"/>
<organism evidence="1 2">
    <name type="scientific">Segatella copri</name>
    <dbReference type="NCBI Taxonomy" id="165179"/>
    <lineage>
        <taxon>Bacteria</taxon>
        <taxon>Pseudomonadati</taxon>
        <taxon>Bacteroidota</taxon>
        <taxon>Bacteroidia</taxon>
        <taxon>Bacteroidales</taxon>
        <taxon>Prevotellaceae</taxon>
        <taxon>Segatella</taxon>
    </lineage>
</organism>
<dbReference type="InterPro" id="IPR036583">
    <property type="entry name" value="23S_rRNA_IVS_sf"/>
</dbReference>
<comment type="caution">
    <text evidence="1">The sequence shown here is derived from an EMBL/GenBank/DDBJ whole genome shotgun (WGS) entry which is preliminary data.</text>
</comment>
<dbReference type="NCBIfam" id="TIGR02436">
    <property type="entry name" value="four helix bundle protein"/>
    <property type="match status" value="1"/>
</dbReference>
<evidence type="ECO:0000313" key="1">
    <source>
        <dbReference type="EMBL" id="MCW4094682.1"/>
    </source>
</evidence>
<dbReference type="PIRSF" id="PIRSF035652">
    <property type="entry name" value="CHP02436"/>
    <property type="match status" value="1"/>
</dbReference>
<dbReference type="Pfam" id="PF05635">
    <property type="entry name" value="23S_rRNA_IVP"/>
    <property type="match status" value="1"/>
</dbReference>
<dbReference type="Proteomes" id="UP001209074">
    <property type="component" value="Unassembled WGS sequence"/>
</dbReference>
<proteinExistence type="predicted"/>
<name>A0AAW5U161_9BACT</name>
<dbReference type="PANTHER" id="PTHR38471">
    <property type="entry name" value="FOUR HELIX BUNDLE PROTEIN"/>
    <property type="match status" value="1"/>
</dbReference>
<dbReference type="SUPFAM" id="SSF158446">
    <property type="entry name" value="IVS-encoded protein-like"/>
    <property type="match status" value="1"/>
</dbReference>
<accession>A0AAW5U161</accession>
<dbReference type="Gene3D" id="1.20.1440.60">
    <property type="entry name" value="23S rRNA-intervening sequence"/>
    <property type="match status" value="1"/>
</dbReference>
<evidence type="ECO:0000313" key="2">
    <source>
        <dbReference type="Proteomes" id="UP001209074"/>
    </source>
</evidence>
<dbReference type="PANTHER" id="PTHR38471:SF2">
    <property type="entry name" value="FOUR HELIX BUNDLE PROTEIN"/>
    <property type="match status" value="1"/>
</dbReference>
<dbReference type="RefSeq" id="WP_264959571.1">
    <property type="nucleotide sequence ID" value="NZ_JAPDUQ010000001.1"/>
</dbReference>
<sequence>MKLNYSVAELRLSKKFAIRIIKLYVFLKEEKHEFVMSKQIYRCGTSIGANIAESTYAQSTPDYISKLSISLKEASETQYWLDLLQESNYITTEQYESISNDVKTIIGTLVNIINKLKQKNNQ</sequence>
<protein>
    <submittedName>
        <fullName evidence="1">Four helix bundle protein</fullName>
    </submittedName>
</protein>
<reference evidence="1" key="1">
    <citation type="submission" date="2022-11" db="EMBL/GenBank/DDBJ databases">
        <title>Genomic repertoires linked with pathogenic potency of arthritogenic Prevotella copri isolated from the gut of rheumatoid arthritis patients.</title>
        <authorList>
            <person name="Nii T."/>
            <person name="Maeda Y."/>
            <person name="Motooka D."/>
            <person name="Naito M."/>
            <person name="Matsumoto Y."/>
            <person name="Ogawa T."/>
            <person name="Oguro-Igashira E."/>
            <person name="Kishikawa T."/>
            <person name="Yamashita M."/>
            <person name="Koizumi S."/>
            <person name="Kurakawa T."/>
            <person name="Okumura R."/>
            <person name="Kayama H."/>
            <person name="Murakami M."/>
            <person name="Sakaguchi T."/>
            <person name="Das B."/>
            <person name="Nakamura S."/>
            <person name="Okada Y."/>
            <person name="Kumanogoh A."/>
            <person name="Takeda K."/>
        </authorList>
    </citation>
    <scope>NUCLEOTIDE SEQUENCE</scope>
    <source>
        <strain evidence="1">N016-13</strain>
    </source>
</reference>
<dbReference type="EMBL" id="JAPDUS010000036">
    <property type="protein sequence ID" value="MCW4094682.1"/>
    <property type="molecule type" value="Genomic_DNA"/>
</dbReference>